<dbReference type="InterPro" id="IPR013974">
    <property type="entry name" value="SAF"/>
</dbReference>
<evidence type="ECO:0000313" key="4">
    <source>
        <dbReference type="Proteomes" id="UP000574276"/>
    </source>
</evidence>
<dbReference type="Pfam" id="PF16976">
    <property type="entry name" value="RcpC"/>
    <property type="match status" value="1"/>
</dbReference>
<dbReference type="EMBL" id="JACEGA010000001">
    <property type="protein sequence ID" value="MBB2181867.1"/>
    <property type="molecule type" value="Genomic_DNA"/>
</dbReference>
<reference evidence="3 4" key="1">
    <citation type="submission" date="2020-07" db="EMBL/GenBank/DDBJ databases">
        <title>Characterization and genome sequencing of isolate MD1, a novel member within the family Lachnospiraceae.</title>
        <authorList>
            <person name="Rettenmaier R."/>
            <person name="Di Bello L."/>
            <person name="Zinser C."/>
            <person name="Scheitz K."/>
            <person name="Liebl W."/>
            <person name="Zverlov V."/>
        </authorList>
    </citation>
    <scope>NUCLEOTIDE SEQUENCE [LARGE SCALE GENOMIC DNA]</scope>
    <source>
        <strain evidence="3 4">MD1</strain>
    </source>
</reference>
<feature type="domain" description="SAF" evidence="2">
    <location>
        <begin position="37"/>
        <end position="99"/>
    </location>
</feature>
<feature type="compositionally biased region" description="Basic and acidic residues" evidence="1">
    <location>
        <begin position="248"/>
        <end position="258"/>
    </location>
</feature>
<sequence length="286" mass="31170">MSLFKNRTVVGVSCILFSLLVCFGITPMFNRQITQKTEIVRVAKDIKAGDKITKDMIQSVEVGSYHLPETVIKSTETVVGCYALADLSMGDYIINSKVSKTPSEENAYLYHLDGSRQAISITLKDFANGLSGKLQSGDIVSVIAPDYKKQGATVIPSELQYVEVISVTTASGYDANTGDEKENGKDEKELPSTITLLVTPEQGNILASLEAEGECHLSLVYRGETKNAKKFLDVQNKVLSELYSDEKLITEQTEKEVQTTESTGKTLSQSEVSSDDSANDAIGEEE</sequence>
<feature type="compositionally biased region" description="Acidic residues" evidence="1">
    <location>
        <begin position="273"/>
        <end position="286"/>
    </location>
</feature>
<dbReference type="CDD" id="cd11614">
    <property type="entry name" value="SAF_CpaB_FlgA_like"/>
    <property type="match status" value="1"/>
</dbReference>
<organism evidence="3 4">
    <name type="scientific">Variimorphobacter saccharofermentans</name>
    <dbReference type="NCBI Taxonomy" id="2755051"/>
    <lineage>
        <taxon>Bacteria</taxon>
        <taxon>Bacillati</taxon>
        <taxon>Bacillota</taxon>
        <taxon>Clostridia</taxon>
        <taxon>Lachnospirales</taxon>
        <taxon>Lachnospiraceae</taxon>
        <taxon>Variimorphobacter</taxon>
    </lineage>
</organism>
<keyword evidence="4" id="KW-1185">Reference proteome</keyword>
<dbReference type="Pfam" id="PF08666">
    <property type="entry name" value="SAF"/>
    <property type="match status" value="1"/>
</dbReference>
<dbReference type="RefSeq" id="WP_228351611.1">
    <property type="nucleotide sequence ID" value="NZ_JACEGA010000001.1"/>
</dbReference>
<accession>A0A839JXB4</accession>
<name>A0A839JXB4_9FIRM</name>
<dbReference type="InterPro" id="IPR017592">
    <property type="entry name" value="Pilus_assmbl_Flp-typ_CpaB"/>
</dbReference>
<dbReference type="AlphaFoldDB" id="A0A839JXB4"/>
<dbReference type="NCBIfam" id="TIGR03177">
    <property type="entry name" value="pilus_cpaB"/>
    <property type="match status" value="1"/>
</dbReference>
<protein>
    <submittedName>
        <fullName evidence="3">Flp pilus assembly protein CpaB</fullName>
    </submittedName>
</protein>
<proteinExistence type="predicted"/>
<dbReference type="SMART" id="SM00858">
    <property type="entry name" value="SAF"/>
    <property type="match status" value="1"/>
</dbReference>
<evidence type="ECO:0000313" key="3">
    <source>
        <dbReference type="EMBL" id="MBB2181867.1"/>
    </source>
</evidence>
<comment type="caution">
    <text evidence="3">The sequence shown here is derived from an EMBL/GenBank/DDBJ whole genome shotgun (WGS) entry which is preliminary data.</text>
</comment>
<evidence type="ECO:0000256" key="1">
    <source>
        <dbReference type="SAM" id="MobiDB-lite"/>
    </source>
</evidence>
<gene>
    <name evidence="3" type="primary">cpaB</name>
    <name evidence="3" type="ORF">H0486_03130</name>
</gene>
<feature type="region of interest" description="Disordered" evidence="1">
    <location>
        <begin position="248"/>
        <end position="286"/>
    </location>
</feature>
<evidence type="ECO:0000259" key="2">
    <source>
        <dbReference type="SMART" id="SM00858"/>
    </source>
</evidence>
<dbReference type="Proteomes" id="UP000574276">
    <property type="component" value="Unassembled WGS sequence"/>
</dbReference>
<dbReference type="InterPro" id="IPR031571">
    <property type="entry name" value="RcpC_dom"/>
</dbReference>